<dbReference type="EC" id="3.4.21.-" evidence="5"/>
<name>A0ABT5ZYA2_9ACTN</name>
<dbReference type="InterPro" id="IPR001254">
    <property type="entry name" value="Trypsin_dom"/>
</dbReference>
<gene>
    <name evidence="5" type="ORF">P3H78_01740</name>
</gene>
<proteinExistence type="predicted"/>
<reference evidence="5 6" key="1">
    <citation type="submission" date="2023-03" db="EMBL/GenBank/DDBJ databases">
        <title>Draft genome sequence of Streptomyces sp. K1PA1 isolated from peat swamp forest in Thailand.</title>
        <authorList>
            <person name="Klaysubun C."/>
            <person name="Duangmal K."/>
        </authorList>
    </citation>
    <scope>NUCLEOTIDE SEQUENCE [LARGE SCALE GENOMIC DNA]</scope>
    <source>
        <strain evidence="5 6">K1PA1</strain>
    </source>
</reference>
<dbReference type="InterPro" id="IPR009003">
    <property type="entry name" value="Peptidase_S1_PA"/>
</dbReference>
<keyword evidence="5" id="KW-0378">Hydrolase</keyword>
<dbReference type="Pfam" id="PF00089">
    <property type="entry name" value="Trypsin"/>
    <property type="match status" value="1"/>
</dbReference>
<dbReference type="RefSeq" id="WP_276106908.1">
    <property type="nucleotide sequence ID" value="NZ_JARJBB010000001.1"/>
</dbReference>
<evidence type="ECO:0000313" key="6">
    <source>
        <dbReference type="Proteomes" id="UP001221150"/>
    </source>
</evidence>
<evidence type="ECO:0000259" key="4">
    <source>
        <dbReference type="PROSITE" id="PS50240"/>
    </source>
</evidence>
<dbReference type="Gene3D" id="2.40.10.10">
    <property type="entry name" value="Trypsin-like serine proteases"/>
    <property type="match status" value="2"/>
</dbReference>
<protein>
    <submittedName>
        <fullName evidence="5">Trypsin-like serine protease</fullName>
        <ecNumber evidence="5">3.4.21.-</ecNumber>
    </submittedName>
</protein>
<keyword evidence="1 3" id="KW-0732">Signal</keyword>
<sequence>MSSSSRWIPALAIGLCAGALGTGAAPAAPGATVPAASAASAVGAGVRGPAAVTAGSTALRSLRAEETYWTADRMARAVPADAAAPPPLRAGARHGPPAGTPAPEHFNGHPMVGTFFFDGRPLGGGSTYCTGSVVHTAAHDIVLTAGHCGRGLERATHRVFVPQYRYGRSAAAQPFGVFPVTTTYIDPRYTTNTRAATSDLDLAFARVGANGRGRVEDLTGALAFTPSTGYIRKVTVIGYPSSASVNPRHRAIRCPVTTTRLSGYRQMRMLCTGFYGGVSGGPWIEGYDRATGRGRLIGNTGGYLAGGDVDWVTYAPLYGKDAQALFADAAAHRPVGTRPPYHPAATTR</sequence>
<dbReference type="EMBL" id="JARJBB010000001">
    <property type="protein sequence ID" value="MDF3297369.1"/>
    <property type="molecule type" value="Genomic_DNA"/>
</dbReference>
<comment type="caution">
    <text evidence="5">The sequence shown here is derived from an EMBL/GenBank/DDBJ whole genome shotgun (WGS) entry which is preliminary data.</text>
</comment>
<dbReference type="InterPro" id="IPR043504">
    <property type="entry name" value="Peptidase_S1_PA_chymotrypsin"/>
</dbReference>
<dbReference type="InterPro" id="IPR018114">
    <property type="entry name" value="TRYPSIN_HIS"/>
</dbReference>
<accession>A0ABT5ZYA2</accession>
<dbReference type="PROSITE" id="PS50240">
    <property type="entry name" value="TRYPSIN_DOM"/>
    <property type="match status" value="1"/>
</dbReference>
<dbReference type="PANTHER" id="PTHR15462">
    <property type="entry name" value="SERINE PROTEASE"/>
    <property type="match status" value="1"/>
</dbReference>
<organism evidence="5 6">
    <name type="scientific">Streptomyces tropicalis</name>
    <dbReference type="NCBI Taxonomy" id="3034234"/>
    <lineage>
        <taxon>Bacteria</taxon>
        <taxon>Bacillati</taxon>
        <taxon>Actinomycetota</taxon>
        <taxon>Actinomycetes</taxon>
        <taxon>Kitasatosporales</taxon>
        <taxon>Streptomycetaceae</taxon>
        <taxon>Streptomyces</taxon>
    </lineage>
</organism>
<dbReference type="PANTHER" id="PTHR15462:SF8">
    <property type="entry name" value="SERINE PROTEASE"/>
    <property type="match status" value="1"/>
</dbReference>
<dbReference type="SUPFAM" id="SSF50494">
    <property type="entry name" value="Trypsin-like serine proteases"/>
    <property type="match status" value="1"/>
</dbReference>
<dbReference type="PROSITE" id="PS00134">
    <property type="entry name" value="TRYPSIN_HIS"/>
    <property type="match status" value="1"/>
</dbReference>
<feature type="region of interest" description="Disordered" evidence="2">
    <location>
        <begin position="83"/>
        <end position="103"/>
    </location>
</feature>
<evidence type="ECO:0000256" key="2">
    <source>
        <dbReference type="SAM" id="MobiDB-lite"/>
    </source>
</evidence>
<dbReference type="GO" id="GO:0016787">
    <property type="term" value="F:hydrolase activity"/>
    <property type="evidence" value="ECO:0007669"/>
    <property type="project" value="UniProtKB-KW"/>
</dbReference>
<feature type="signal peptide" evidence="3">
    <location>
        <begin position="1"/>
        <end position="27"/>
    </location>
</feature>
<dbReference type="Proteomes" id="UP001221150">
    <property type="component" value="Unassembled WGS sequence"/>
</dbReference>
<keyword evidence="6" id="KW-1185">Reference proteome</keyword>
<dbReference type="InterPro" id="IPR050966">
    <property type="entry name" value="Glutamyl_endopeptidase"/>
</dbReference>
<feature type="domain" description="Peptidase S1" evidence="4">
    <location>
        <begin position="88"/>
        <end position="348"/>
    </location>
</feature>
<evidence type="ECO:0000256" key="3">
    <source>
        <dbReference type="SAM" id="SignalP"/>
    </source>
</evidence>
<evidence type="ECO:0000256" key="1">
    <source>
        <dbReference type="ARBA" id="ARBA00022729"/>
    </source>
</evidence>
<feature type="chain" id="PRO_5047295223" evidence="3">
    <location>
        <begin position="28"/>
        <end position="348"/>
    </location>
</feature>
<evidence type="ECO:0000313" key="5">
    <source>
        <dbReference type="EMBL" id="MDF3297369.1"/>
    </source>
</evidence>